<dbReference type="Proteomes" id="UP000030645">
    <property type="component" value="Unassembled WGS sequence"/>
</dbReference>
<evidence type="ECO:0000259" key="4">
    <source>
        <dbReference type="Pfam" id="PF13962"/>
    </source>
</evidence>
<evidence type="ECO:0000256" key="2">
    <source>
        <dbReference type="SAM" id="MobiDB-lite"/>
    </source>
</evidence>
<keyword evidence="6" id="KW-1185">Reference proteome</keyword>
<dbReference type="InterPro" id="IPR002110">
    <property type="entry name" value="Ankyrin_rpt"/>
</dbReference>
<feature type="repeat" description="ANK" evidence="1">
    <location>
        <begin position="46"/>
        <end position="78"/>
    </location>
</feature>
<sequence length="754" mass="84539">MDSASSLEMETIKKELFNMAMRGEWEKVVRMYKEDHRAHHAKITRSGDTALHVAVSDCQEEVVQELVRHIVSKHSGDQVRSVLDIQNDRGNTALHFAASLGNVRMCKCISEVKPSLVGSRNKDGETPLFLAALRGKKDAFLCLHFICGPDLGASYCRKDDGQTVLHCAIAGEYFDLAFQIIQLYRELVNFVDEHGLSPLHILACKPFAFKSGSNLGPWHKIVYHCTFVDELKPETPSLRNLLEDEKKPNYPENYKSCVNVFQLLKNAFQVVSTVRDDAQKMSKKADEENPEGANVTLASKGQLLILGAQGHQLFPSNYTACFNFVKILCKALLVVLGFGSRMIIRVREKKEKHIWSVQIMNELLKTASMYEYENTGASPQAALLHKDDDETKPYETFKGGEATFASYTMDRPIPPPIPSDPAKTGQQDNDKGKNGKGMYEIEKRETAILLAAKNGVTEVVEKILELFPVAIHDMNAEEKNIVLLAVEHRQPHVYKLLLKRNILKDSVFQQVDDKGNSALHLAAMLGGYKPWLIPGAALQMQWEIKWYEFVKRSVQPNFFVRYNNDHKTAKDIFTETHTELVKAGGEWLTNTSESCSVVAALIATVAFATSTTVPGGNNEESGKPTLEEKPAFEVFAISSLIALCFSVTSVVMFLAILTSRYQEKDFSKDLPRKLLVGLTSLFVSIASMLISFCAGHFFVLQDKLQYAAFPVYAVTCLPISFFALAQFPLYFDLIWTNFKKVPQRSYKVAVSPVY</sequence>
<keyword evidence="5" id="KW-0418">Kinase</keyword>
<feature type="region of interest" description="Disordered" evidence="2">
    <location>
        <begin position="410"/>
        <end position="436"/>
    </location>
</feature>
<feature type="transmembrane region" description="Helical" evidence="3">
    <location>
        <begin position="634"/>
        <end position="657"/>
    </location>
</feature>
<reference evidence="6" key="1">
    <citation type="submission" date="2013-01" db="EMBL/GenBank/DDBJ databases">
        <title>Draft Genome Sequence of a Mulberry Tree, Morus notabilis C.K. Schneid.</title>
        <authorList>
            <person name="He N."/>
            <person name="Zhao S."/>
        </authorList>
    </citation>
    <scope>NUCLEOTIDE SEQUENCE</scope>
</reference>
<dbReference type="InterPro" id="IPR026961">
    <property type="entry name" value="PGG_dom"/>
</dbReference>
<dbReference type="Pfam" id="PF13962">
    <property type="entry name" value="PGG"/>
    <property type="match status" value="1"/>
</dbReference>
<dbReference type="PANTHER" id="PTHR24177:SF103">
    <property type="entry name" value="PGG DOMAIN-CONTAINING PROTEIN"/>
    <property type="match status" value="1"/>
</dbReference>
<evidence type="ECO:0000256" key="3">
    <source>
        <dbReference type="SAM" id="Phobius"/>
    </source>
</evidence>
<evidence type="ECO:0000313" key="5">
    <source>
        <dbReference type="EMBL" id="EXB64225.1"/>
    </source>
</evidence>
<dbReference type="SUPFAM" id="SSF48403">
    <property type="entry name" value="Ankyrin repeat"/>
    <property type="match status" value="2"/>
</dbReference>
<dbReference type="GO" id="GO:0016020">
    <property type="term" value="C:membrane"/>
    <property type="evidence" value="ECO:0007669"/>
    <property type="project" value="TreeGrafter"/>
</dbReference>
<dbReference type="OrthoDB" id="20727at2759"/>
<proteinExistence type="predicted"/>
<dbReference type="STRING" id="981085.W9RCF7"/>
<dbReference type="EMBL" id="KE344496">
    <property type="protein sequence ID" value="EXB64225.1"/>
    <property type="molecule type" value="Genomic_DNA"/>
</dbReference>
<gene>
    <name evidence="5" type="ORF">L484_002358</name>
</gene>
<dbReference type="Pfam" id="PF12796">
    <property type="entry name" value="Ank_2"/>
    <property type="match status" value="2"/>
</dbReference>
<name>W9RCF7_9ROSA</name>
<accession>W9RCF7</accession>
<dbReference type="eggNOG" id="KOG0504">
    <property type="taxonomic scope" value="Eukaryota"/>
</dbReference>
<feature type="domain" description="PGG" evidence="4">
    <location>
        <begin position="586"/>
        <end position="698"/>
    </location>
</feature>
<dbReference type="Pfam" id="PF00023">
    <property type="entry name" value="Ank"/>
    <property type="match status" value="1"/>
</dbReference>
<dbReference type="Gene3D" id="1.25.40.20">
    <property type="entry name" value="Ankyrin repeat-containing domain"/>
    <property type="match status" value="2"/>
</dbReference>
<dbReference type="PROSITE" id="PS50088">
    <property type="entry name" value="ANK_REPEAT"/>
    <property type="match status" value="1"/>
</dbReference>
<evidence type="ECO:0000256" key="1">
    <source>
        <dbReference type="PROSITE-ProRule" id="PRU00023"/>
    </source>
</evidence>
<keyword evidence="1" id="KW-0040">ANK repeat</keyword>
<keyword evidence="3" id="KW-1133">Transmembrane helix</keyword>
<evidence type="ECO:0000313" key="6">
    <source>
        <dbReference type="Proteomes" id="UP000030645"/>
    </source>
</evidence>
<keyword evidence="5" id="KW-0808">Transferase</keyword>
<dbReference type="AlphaFoldDB" id="W9RCF7"/>
<organism evidence="5 6">
    <name type="scientific">Morus notabilis</name>
    <dbReference type="NCBI Taxonomy" id="981085"/>
    <lineage>
        <taxon>Eukaryota</taxon>
        <taxon>Viridiplantae</taxon>
        <taxon>Streptophyta</taxon>
        <taxon>Embryophyta</taxon>
        <taxon>Tracheophyta</taxon>
        <taxon>Spermatophyta</taxon>
        <taxon>Magnoliopsida</taxon>
        <taxon>eudicotyledons</taxon>
        <taxon>Gunneridae</taxon>
        <taxon>Pentapetalae</taxon>
        <taxon>rosids</taxon>
        <taxon>fabids</taxon>
        <taxon>Rosales</taxon>
        <taxon>Moraceae</taxon>
        <taxon>Moreae</taxon>
        <taxon>Morus</taxon>
    </lineage>
</organism>
<dbReference type="PANTHER" id="PTHR24177">
    <property type="entry name" value="CASKIN"/>
    <property type="match status" value="1"/>
</dbReference>
<keyword evidence="3" id="KW-0812">Transmembrane</keyword>
<dbReference type="SMART" id="SM00248">
    <property type="entry name" value="ANK"/>
    <property type="match status" value="6"/>
</dbReference>
<dbReference type="GO" id="GO:0016301">
    <property type="term" value="F:kinase activity"/>
    <property type="evidence" value="ECO:0007669"/>
    <property type="project" value="UniProtKB-KW"/>
</dbReference>
<feature type="transmembrane region" description="Helical" evidence="3">
    <location>
        <begin position="711"/>
        <end position="735"/>
    </location>
</feature>
<protein>
    <submittedName>
        <fullName evidence="5">Death-associated protein kinase 1</fullName>
    </submittedName>
</protein>
<keyword evidence="3" id="KW-0472">Membrane</keyword>
<dbReference type="KEGG" id="mnt:21385934"/>
<feature type="transmembrane region" description="Helical" evidence="3">
    <location>
        <begin position="678"/>
        <end position="699"/>
    </location>
</feature>
<dbReference type="InterPro" id="IPR036770">
    <property type="entry name" value="Ankyrin_rpt-contain_sf"/>
</dbReference>